<dbReference type="InterPro" id="IPR021527">
    <property type="entry name" value="DUF2795"/>
</dbReference>
<gene>
    <name evidence="2" type="ORF">GCM10010412_029520</name>
</gene>
<evidence type="ECO:0000313" key="3">
    <source>
        <dbReference type="Proteomes" id="UP001501666"/>
    </source>
</evidence>
<keyword evidence="3" id="KW-1185">Reference proteome</keyword>
<reference evidence="2 3" key="1">
    <citation type="journal article" date="2019" name="Int. J. Syst. Evol. Microbiol.">
        <title>The Global Catalogue of Microorganisms (GCM) 10K type strain sequencing project: providing services to taxonomists for standard genome sequencing and annotation.</title>
        <authorList>
            <consortium name="The Broad Institute Genomics Platform"/>
            <consortium name="The Broad Institute Genome Sequencing Center for Infectious Disease"/>
            <person name="Wu L."/>
            <person name="Ma J."/>
        </authorList>
    </citation>
    <scope>NUCLEOTIDE SEQUENCE [LARGE SCALE GENOMIC DNA]</scope>
    <source>
        <strain evidence="2 3">JCM 6835</strain>
    </source>
</reference>
<organism evidence="2 3">
    <name type="scientific">Nonomuraea recticatena</name>
    <dbReference type="NCBI Taxonomy" id="46178"/>
    <lineage>
        <taxon>Bacteria</taxon>
        <taxon>Bacillati</taxon>
        <taxon>Actinomycetota</taxon>
        <taxon>Actinomycetes</taxon>
        <taxon>Streptosporangiales</taxon>
        <taxon>Streptosporangiaceae</taxon>
        <taxon>Nonomuraea</taxon>
    </lineage>
</organism>
<sequence length="77" mass="8485">MFGRRAILGRREAMSNSPNPIELQKHLSGVDYPASRDDLVKTAKEQGADQEMIKALQSIPDREYDGPNAVTQAVSQS</sequence>
<evidence type="ECO:0000313" key="2">
    <source>
        <dbReference type="EMBL" id="GAA2658238.1"/>
    </source>
</evidence>
<dbReference type="EMBL" id="BAAATE010000006">
    <property type="protein sequence ID" value="GAA2658238.1"/>
    <property type="molecule type" value="Genomic_DNA"/>
</dbReference>
<evidence type="ECO:0000256" key="1">
    <source>
        <dbReference type="SAM" id="MobiDB-lite"/>
    </source>
</evidence>
<name>A0ABN3RQF5_9ACTN</name>
<dbReference type="Proteomes" id="UP001501666">
    <property type="component" value="Unassembled WGS sequence"/>
</dbReference>
<accession>A0ABN3RQF5</accession>
<feature type="region of interest" description="Disordered" evidence="1">
    <location>
        <begin position="1"/>
        <end position="30"/>
    </location>
</feature>
<dbReference type="Pfam" id="PF11387">
    <property type="entry name" value="DUF2795"/>
    <property type="match status" value="1"/>
</dbReference>
<proteinExistence type="predicted"/>
<protein>
    <submittedName>
        <fullName evidence="2">DUF2795 domain-containing protein</fullName>
    </submittedName>
</protein>
<comment type="caution">
    <text evidence="2">The sequence shown here is derived from an EMBL/GenBank/DDBJ whole genome shotgun (WGS) entry which is preliminary data.</text>
</comment>